<dbReference type="OrthoDB" id="5547466at2759"/>
<reference evidence="2" key="1">
    <citation type="submission" date="2017-01" db="EMBL/GenBank/DDBJ databases">
        <authorList>
            <person name="Wang Y."/>
            <person name="White M."/>
            <person name="Kvist S."/>
            <person name="Moncalvo J.-M."/>
        </authorList>
    </citation>
    <scope>NUCLEOTIDE SEQUENCE [LARGE SCALE GENOMIC DNA]</scope>
    <source>
        <strain evidence="2">ID-206-W2</strain>
    </source>
</reference>
<evidence type="ECO:0000313" key="1">
    <source>
        <dbReference type="EMBL" id="OMJ27601.1"/>
    </source>
</evidence>
<gene>
    <name evidence="1" type="ORF">AYI69_g2958</name>
</gene>
<dbReference type="AlphaFoldDB" id="A0A1R1YL14"/>
<sequence length="924" mass="106034">MKGRGLIINANTDNYTSNTNLVHKDHDVLDLLIKISKNNFEHKSVLEFAWLILEEHLILEKSLQNPIIMDEHLVSSIISVYTGIQHFEPKHREELGRSCLVFLQSVGYNIHKDIESYSIDFLKKIIRVHGYVGNRLALDSAKEKIDKLNIYNEIKIDLALAYTYCYEIDKSRELYVELSSEKADSNQLSEVCRGLALSYSEIGLVSSATKIWNNFSSLVGPIDYNYLKCSDKRLMLLFYSLSMKSLTPTKIFSENFHNSSTITSIHDYNVKLSKSETLDLLNWSEYSTFDNNEIDFEINLNIDLYKESVKTLQAELECIVLSRMLFPEAIPYSLVNSTVNKIKKLSGSLSQNDFEILLWGLALSKSGTYKATYNKALEIINEALEVYKGNLSNKVFIPAMVACLPRTITSLPHESVFTNINVAPYFFPTSMQIFRRNKTHSYNYINQILDLASKFEIKANNDMLLIEMWYLASLNSFGAVTKRYNSIVLNFTLHESIKDKITSPKTKLLFGQNSRAFLHIYAMMARTDKSAQYALNVVYPQMMKQFGEGIFSYKMFLFLLYNCEKSSNPNVALKLLKKAEQLGITLNKDINESLMRCFFSSPHTEFMGISMLEKLESSSSKINPTFSKYTYYYLVETFTRRSFKFNLIKKVYNMWLKTSIAKDSLSKKFVSICDGLKNLDSDKNLQLEYRLLPNILAISNQPKNKDFETAQSTSSTATDYYSRMPSSLITKEVIKSQIQVYSNMETFSTMNITFFETEIGLLLAEAYLRNGNISHANYLVDNILTALARTEKSFEFNMLWENVSNVSGAYWDSFSANKSAEASFNGCFMLLDLFLKRFFYRSVNSYPHNGESAEIRGNVAGFTLNHPAKNKKTLSIMPSWNSFLLNIISNLSNRQLNVENGLELKLTKMNYLFVVDYFKSINLI</sequence>
<dbReference type="Proteomes" id="UP000187429">
    <property type="component" value="Unassembled WGS sequence"/>
</dbReference>
<protein>
    <submittedName>
        <fullName evidence="1">Uncharacterized protein</fullName>
    </submittedName>
</protein>
<keyword evidence="2" id="KW-1185">Reference proteome</keyword>
<dbReference type="EMBL" id="LSSM01000926">
    <property type="protein sequence ID" value="OMJ27601.1"/>
    <property type="molecule type" value="Genomic_DNA"/>
</dbReference>
<proteinExistence type="predicted"/>
<name>A0A1R1YL14_9FUNG</name>
<accession>A0A1R1YL14</accession>
<comment type="caution">
    <text evidence="1">The sequence shown here is derived from an EMBL/GenBank/DDBJ whole genome shotgun (WGS) entry which is preliminary data.</text>
</comment>
<organism evidence="1 2">
    <name type="scientific">Smittium culicis</name>
    <dbReference type="NCBI Taxonomy" id="133412"/>
    <lineage>
        <taxon>Eukaryota</taxon>
        <taxon>Fungi</taxon>
        <taxon>Fungi incertae sedis</taxon>
        <taxon>Zoopagomycota</taxon>
        <taxon>Kickxellomycotina</taxon>
        <taxon>Harpellomycetes</taxon>
        <taxon>Harpellales</taxon>
        <taxon>Legeriomycetaceae</taxon>
        <taxon>Smittium</taxon>
    </lineage>
</organism>
<evidence type="ECO:0000313" key="2">
    <source>
        <dbReference type="Proteomes" id="UP000187429"/>
    </source>
</evidence>